<feature type="domain" description="PROP1-like PPR" evidence="3">
    <location>
        <begin position="194"/>
        <end position="356"/>
    </location>
</feature>
<name>A0A815HBS0_9BILA</name>
<dbReference type="Gene3D" id="1.25.40.10">
    <property type="entry name" value="Tetratricopeptide repeat domain"/>
    <property type="match status" value="2"/>
</dbReference>
<dbReference type="EMBL" id="CAJNOV010009090">
    <property type="protein sequence ID" value="CAF1350230.1"/>
    <property type="molecule type" value="Genomic_DNA"/>
</dbReference>
<feature type="repeat" description="PPR" evidence="2">
    <location>
        <begin position="304"/>
        <end position="340"/>
    </location>
</feature>
<dbReference type="PANTHER" id="PTHR47936">
    <property type="entry name" value="PPR_LONG DOMAIN-CONTAINING PROTEIN"/>
    <property type="match status" value="1"/>
</dbReference>
<evidence type="ECO:0000256" key="2">
    <source>
        <dbReference type="PROSITE-ProRule" id="PRU00708"/>
    </source>
</evidence>
<accession>A0A815HBS0</accession>
<evidence type="ECO:0000256" key="1">
    <source>
        <dbReference type="ARBA" id="ARBA00022737"/>
    </source>
</evidence>
<feature type="repeat" description="PPR" evidence="2">
    <location>
        <begin position="190"/>
        <end position="224"/>
    </location>
</feature>
<dbReference type="Proteomes" id="UP000663855">
    <property type="component" value="Unassembled WGS sequence"/>
</dbReference>
<evidence type="ECO:0000313" key="4">
    <source>
        <dbReference type="EMBL" id="CAF1323556.1"/>
    </source>
</evidence>
<dbReference type="AlphaFoldDB" id="A0A815HBS0"/>
<dbReference type="EMBL" id="CAJNOW010001637">
    <property type="protein sequence ID" value="CAF1323556.1"/>
    <property type="molecule type" value="Genomic_DNA"/>
</dbReference>
<dbReference type="NCBIfam" id="TIGR00756">
    <property type="entry name" value="PPR"/>
    <property type="match status" value="2"/>
</dbReference>
<dbReference type="Proteomes" id="UP000663834">
    <property type="component" value="Unassembled WGS sequence"/>
</dbReference>
<dbReference type="InterPro" id="IPR002885">
    <property type="entry name" value="PPR_rpt"/>
</dbReference>
<reference evidence="5" key="1">
    <citation type="submission" date="2021-02" db="EMBL/GenBank/DDBJ databases">
        <authorList>
            <person name="Nowell W R."/>
        </authorList>
    </citation>
    <scope>NUCLEOTIDE SEQUENCE</scope>
</reference>
<dbReference type="PROSITE" id="PS51375">
    <property type="entry name" value="PPR"/>
    <property type="match status" value="3"/>
</dbReference>
<dbReference type="PANTHER" id="PTHR47936:SF1">
    <property type="entry name" value="PENTATRICOPEPTIDE REPEAT-CONTAINING PROTEIN GUN1, CHLOROPLASTIC"/>
    <property type="match status" value="1"/>
</dbReference>
<evidence type="ECO:0000313" key="5">
    <source>
        <dbReference type="EMBL" id="CAF1350230.1"/>
    </source>
</evidence>
<gene>
    <name evidence="5" type="ORF">CJN711_LOCUS19385</name>
    <name evidence="4" type="ORF">KQP761_LOCUS5868</name>
</gene>
<dbReference type="InterPro" id="IPR011990">
    <property type="entry name" value="TPR-like_helical_dom_sf"/>
</dbReference>
<organism evidence="5 6">
    <name type="scientific">Rotaria magnacalcarata</name>
    <dbReference type="NCBI Taxonomy" id="392030"/>
    <lineage>
        <taxon>Eukaryota</taxon>
        <taxon>Metazoa</taxon>
        <taxon>Spiralia</taxon>
        <taxon>Gnathifera</taxon>
        <taxon>Rotifera</taxon>
        <taxon>Eurotatoria</taxon>
        <taxon>Bdelloidea</taxon>
        <taxon>Philodinida</taxon>
        <taxon>Philodinidae</taxon>
        <taxon>Rotaria</taxon>
    </lineage>
</organism>
<proteinExistence type="predicted"/>
<feature type="repeat" description="PPR" evidence="2">
    <location>
        <begin position="269"/>
        <end position="303"/>
    </location>
</feature>
<keyword evidence="1" id="KW-0677">Repeat</keyword>
<dbReference type="InterPro" id="IPR033443">
    <property type="entry name" value="PROP1-like_PPR_dom"/>
</dbReference>
<evidence type="ECO:0000259" key="3">
    <source>
        <dbReference type="Pfam" id="PF17177"/>
    </source>
</evidence>
<comment type="caution">
    <text evidence="5">The sequence shown here is derived from an EMBL/GenBank/DDBJ whole genome shotgun (WGS) entry which is preliminary data.</text>
</comment>
<dbReference type="OrthoDB" id="185373at2759"/>
<protein>
    <recommendedName>
        <fullName evidence="3">PROP1-like PPR domain-containing protein</fullName>
    </recommendedName>
</protein>
<dbReference type="Pfam" id="PF13041">
    <property type="entry name" value="PPR_2"/>
    <property type="match status" value="1"/>
</dbReference>
<dbReference type="Pfam" id="PF17177">
    <property type="entry name" value="PPR_long"/>
    <property type="match status" value="1"/>
</dbReference>
<evidence type="ECO:0000313" key="6">
    <source>
        <dbReference type="Proteomes" id="UP000663855"/>
    </source>
</evidence>
<sequence>MYRLLNTVRLLPSSIIVRLNSTYEIPVKNITNIDDENDDDDDLSLNKTRSPKDLVFADSKSSRFKEKNPRKQKQWLKELEQKHIVPKTPLSSFAKETKTKPENKIIQDRYVTPDGIIREDNFPINFDTELDENDEEKEPDEPKPLAVGGRRYPVWFYAGKLKHLASENKVQETLDYFYKEMMDKERVAPNLFCYQIVIGICARNGYLTQAFNLYREMKDRGFTTVDSRKMTKIFTLLATACYRASDSKMAIENATHFLDEMKTKGFRIEYRTFNSLIAAFGKHGHLKMAFQLADEMVEVGFIPNEDTYASLLIACSAEKSTGFKYAIEIWRRMLAFGVQPNPFHFGLLLNITHNCGLGSPTSLHDLLFTSEPLQFLLDEAETTDIQQKLHHGPSFLSSMDISDRESLSTISNTNDENQHQLISSETIEYQDKSRSSELTSEWWQDPADIRKGHVLKNHLSPFNNASILKPNISYKEPNLVSLRMPNSPAERLMLLGGIPGVLKHMQECNVLPNHIIFNSFLNVIPQLTDHEQALIHVSNICQVKPNIQFYNALILRRLKRRAKQEAMQVLDFMREECLSPDEYTFSALAKGCENRQDAEQLLNEMTELNLKPNQKVLEAMLRNAFYRTNFPLLSLICESHKTYNLAVNKGFLERIEKFLLDTRSKVLAMEHSNVDNEQYRLLSSSYNRFQKFYNKWLSEVPYAKRFDQKISFVYDKPDLKK</sequence>